<dbReference type="AlphaFoldDB" id="A0A9W4SDW8"/>
<organism evidence="1 2">
    <name type="scientific">Funneliformis geosporum</name>
    <dbReference type="NCBI Taxonomy" id="1117311"/>
    <lineage>
        <taxon>Eukaryota</taxon>
        <taxon>Fungi</taxon>
        <taxon>Fungi incertae sedis</taxon>
        <taxon>Mucoromycota</taxon>
        <taxon>Glomeromycotina</taxon>
        <taxon>Glomeromycetes</taxon>
        <taxon>Glomerales</taxon>
        <taxon>Glomeraceae</taxon>
        <taxon>Funneliformis</taxon>
    </lineage>
</organism>
<sequence>MRTRIEPYAVWETINPRETTTNFLDLCKKEISMREFKTAAEQEERSSLTGDVRRL</sequence>
<gene>
    <name evidence="1" type="ORF">FWILDA_LOCUS1153</name>
</gene>
<evidence type="ECO:0000313" key="2">
    <source>
        <dbReference type="Proteomes" id="UP001153678"/>
    </source>
</evidence>
<proteinExistence type="predicted"/>
<keyword evidence="2" id="KW-1185">Reference proteome</keyword>
<accession>A0A9W4SDW8</accession>
<name>A0A9W4SDW8_9GLOM</name>
<comment type="caution">
    <text evidence="1">The sequence shown here is derived from an EMBL/GenBank/DDBJ whole genome shotgun (WGS) entry which is preliminary data.</text>
</comment>
<protein>
    <submittedName>
        <fullName evidence="1">19757_t:CDS:1</fullName>
    </submittedName>
</protein>
<dbReference type="Proteomes" id="UP001153678">
    <property type="component" value="Unassembled WGS sequence"/>
</dbReference>
<dbReference type="EMBL" id="CAMKVN010000101">
    <property type="protein sequence ID" value="CAI2163607.1"/>
    <property type="molecule type" value="Genomic_DNA"/>
</dbReference>
<reference evidence="1" key="1">
    <citation type="submission" date="2022-08" db="EMBL/GenBank/DDBJ databases">
        <authorList>
            <person name="Kallberg Y."/>
            <person name="Tangrot J."/>
            <person name="Rosling A."/>
        </authorList>
    </citation>
    <scope>NUCLEOTIDE SEQUENCE</scope>
    <source>
        <strain evidence="1">Wild A</strain>
    </source>
</reference>
<evidence type="ECO:0000313" key="1">
    <source>
        <dbReference type="EMBL" id="CAI2163607.1"/>
    </source>
</evidence>